<reference evidence="8 9" key="1">
    <citation type="journal article" date="2016" name="Nat. Commun.">
        <title>Thousands of microbial genomes shed light on interconnected biogeochemical processes in an aquifer system.</title>
        <authorList>
            <person name="Anantharaman K."/>
            <person name="Brown C.T."/>
            <person name="Hug L.A."/>
            <person name="Sharon I."/>
            <person name="Castelle C.J."/>
            <person name="Probst A.J."/>
            <person name="Thomas B.C."/>
            <person name="Singh A."/>
            <person name="Wilkins M.J."/>
            <person name="Karaoz U."/>
            <person name="Brodie E.L."/>
            <person name="Williams K.H."/>
            <person name="Hubbard S.S."/>
            <person name="Banfield J.F."/>
        </authorList>
    </citation>
    <scope>NUCLEOTIDE SEQUENCE [LARGE SCALE GENOMIC DNA]</scope>
</reference>
<keyword evidence="6 7" id="KW-0066">ATP synthesis</keyword>
<dbReference type="EMBL" id="METP01000033">
    <property type="protein sequence ID" value="OGC05871.1"/>
    <property type="molecule type" value="Genomic_DNA"/>
</dbReference>
<keyword evidence="7" id="KW-1003">Cell membrane</keyword>
<evidence type="ECO:0000256" key="3">
    <source>
        <dbReference type="ARBA" id="ARBA00022781"/>
    </source>
</evidence>
<evidence type="ECO:0000256" key="2">
    <source>
        <dbReference type="ARBA" id="ARBA00022448"/>
    </source>
</evidence>
<proteinExistence type="inferred from homology"/>
<evidence type="ECO:0000313" key="9">
    <source>
        <dbReference type="Proteomes" id="UP000176938"/>
    </source>
</evidence>
<dbReference type="NCBIfam" id="TIGR01145">
    <property type="entry name" value="ATP_synt_delta"/>
    <property type="match status" value="1"/>
</dbReference>
<dbReference type="Proteomes" id="UP000176938">
    <property type="component" value="Unassembled WGS sequence"/>
</dbReference>
<name>A0A1F4RCG1_UNCSA</name>
<evidence type="ECO:0000256" key="1">
    <source>
        <dbReference type="ARBA" id="ARBA00004370"/>
    </source>
</evidence>
<dbReference type="SUPFAM" id="SSF47928">
    <property type="entry name" value="N-terminal domain of the delta subunit of the F1F0-ATP synthase"/>
    <property type="match status" value="1"/>
</dbReference>
<sequence>MPQLINLEKLYELAKENALPLGRELFDLNSFLARHYQIKNFLADSNVPLAQKKEFFTRLCPQAGSLFKAFIQLLFEQDLFSKLPWFTGKFLAILLEKRNIRFAKLISALPLSEETVSRIKQCYGDNLYFIQEVDPQLSGGFIIETADHNLLNASVSGRLKQLRTEMVQ</sequence>
<dbReference type="InterPro" id="IPR000711">
    <property type="entry name" value="ATPase_OSCP/dsu"/>
</dbReference>
<dbReference type="AlphaFoldDB" id="A0A1F4RCG1"/>
<dbReference type="HAMAP" id="MF_01416">
    <property type="entry name" value="ATP_synth_delta_bact"/>
    <property type="match status" value="1"/>
</dbReference>
<gene>
    <name evidence="7" type="primary">atpH</name>
    <name evidence="8" type="ORF">A3H38_06715</name>
</gene>
<keyword evidence="4 7" id="KW-0406">Ion transport</keyword>
<dbReference type="GO" id="GO:0045259">
    <property type="term" value="C:proton-transporting ATP synthase complex"/>
    <property type="evidence" value="ECO:0007669"/>
    <property type="project" value="UniProtKB-KW"/>
</dbReference>
<dbReference type="InterPro" id="IPR026015">
    <property type="entry name" value="ATP_synth_OSCP/delta_N_sf"/>
</dbReference>
<evidence type="ECO:0000313" key="8">
    <source>
        <dbReference type="EMBL" id="OGC05871.1"/>
    </source>
</evidence>
<protein>
    <recommendedName>
        <fullName evidence="7">ATP synthase subunit delta</fullName>
    </recommendedName>
    <alternativeName>
        <fullName evidence="7">ATP synthase F(1) sector subunit delta</fullName>
    </alternativeName>
    <alternativeName>
        <fullName evidence="7">F-type ATPase subunit delta</fullName>
        <shortName evidence="7">F-ATPase subunit delta</shortName>
    </alternativeName>
</protein>
<evidence type="ECO:0000256" key="7">
    <source>
        <dbReference type="HAMAP-Rule" id="MF_01416"/>
    </source>
</evidence>
<organism evidence="8 9">
    <name type="scientific">candidate division WOR-1 bacterium RIFCSPLOWO2_02_FULL_46_20</name>
    <dbReference type="NCBI Taxonomy" id="1802567"/>
    <lineage>
        <taxon>Bacteria</taxon>
        <taxon>Bacillati</taxon>
        <taxon>Saganbacteria</taxon>
    </lineage>
</organism>
<comment type="caution">
    <text evidence="8">The sequence shown here is derived from an EMBL/GenBank/DDBJ whole genome shotgun (WGS) entry which is preliminary data.</text>
</comment>
<evidence type="ECO:0000256" key="5">
    <source>
        <dbReference type="ARBA" id="ARBA00023136"/>
    </source>
</evidence>
<keyword evidence="5 7" id="KW-0472">Membrane</keyword>
<evidence type="ECO:0000256" key="4">
    <source>
        <dbReference type="ARBA" id="ARBA00023065"/>
    </source>
</evidence>
<comment type="similarity">
    <text evidence="7">Belongs to the ATPase delta chain family.</text>
</comment>
<comment type="subcellular location">
    <subcellularLocation>
        <location evidence="7">Cell membrane</location>
        <topology evidence="7">Peripheral membrane protein</topology>
    </subcellularLocation>
    <subcellularLocation>
        <location evidence="1">Membrane</location>
    </subcellularLocation>
</comment>
<keyword evidence="3 7" id="KW-0375">Hydrogen ion transport</keyword>
<evidence type="ECO:0000256" key="6">
    <source>
        <dbReference type="ARBA" id="ARBA00023310"/>
    </source>
</evidence>
<dbReference type="GO" id="GO:0005886">
    <property type="term" value="C:plasma membrane"/>
    <property type="evidence" value="ECO:0007669"/>
    <property type="project" value="UniProtKB-SubCell"/>
</dbReference>
<dbReference type="GO" id="GO:0046933">
    <property type="term" value="F:proton-transporting ATP synthase activity, rotational mechanism"/>
    <property type="evidence" value="ECO:0007669"/>
    <property type="project" value="UniProtKB-UniRule"/>
</dbReference>
<comment type="function">
    <text evidence="7">This protein is part of the stalk that links CF(0) to CF(1). It either transmits conformational changes from CF(0) to CF(1) or is implicated in proton conduction.</text>
</comment>
<accession>A0A1F4RCG1</accession>
<comment type="function">
    <text evidence="7">F(1)F(0) ATP synthase produces ATP from ADP in the presence of a proton or sodium gradient. F-type ATPases consist of two structural domains, F(1) containing the extramembraneous catalytic core and F(0) containing the membrane proton channel, linked together by a central stalk and a peripheral stalk. During catalysis, ATP synthesis in the catalytic domain of F(1) is coupled via a rotary mechanism of the central stalk subunits to proton translocation.</text>
</comment>
<dbReference type="PANTHER" id="PTHR11910">
    <property type="entry name" value="ATP SYNTHASE DELTA CHAIN"/>
    <property type="match status" value="1"/>
</dbReference>
<keyword evidence="7" id="KW-0139">CF(1)</keyword>
<dbReference type="Pfam" id="PF00213">
    <property type="entry name" value="OSCP"/>
    <property type="match status" value="1"/>
</dbReference>
<keyword evidence="2 7" id="KW-0813">Transport</keyword>